<comment type="caution">
    <text evidence="2">The sequence shown here is derived from an EMBL/GenBank/DDBJ whole genome shotgun (WGS) entry which is preliminary data.</text>
</comment>
<dbReference type="Proteomes" id="UP000807306">
    <property type="component" value="Unassembled WGS sequence"/>
</dbReference>
<keyword evidence="3" id="KW-1185">Reference proteome</keyword>
<organism evidence="2 3">
    <name type="scientific">Crepidotus variabilis</name>
    <dbReference type="NCBI Taxonomy" id="179855"/>
    <lineage>
        <taxon>Eukaryota</taxon>
        <taxon>Fungi</taxon>
        <taxon>Dikarya</taxon>
        <taxon>Basidiomycota</taxon>
        <taxon>Agaricomycotina</taxon>
        <taxon>Agaricomycetes</taxon>
        <taxon>Agaricomycetidae</taxon>
        <taxon>Agaricales</taxon>
        <taxon>Agaricineae</taxon>
        <taxon>Crepidotaceae</taxon>
        <taxon>Crepidotus</taxon>
    </lineage>
</organism>
<dbReference type="EMBL" id="MU157868">
    <property type="protein sequence ID" value="KAF9526716.1"/>
    <property type="molecule type" value="Genomic_DNA"/>
</dbReference>
<dbReference type="AlphaFoldDB" id="A0A9P6ECR6"/>
<dbReference type="OrthoDB" id="3258419at2759"/>
<sequence length="396" mass="44102">MSRIENGKTINRKDFLPQANGSHHTQLVNYNIGQFNALCNKQSNNLKAHLSIFLMLPVIESDKKFGVIPSDHTQSYGGFLAIKTKADSDKDEVDTVLKELDACEADIDQSALLAQLGVDQNSIYLPAAQPASINPGKQKERDTEPTLASVPRTPSSRLGTLIRQGKIYNDNLPAHVQAAKRRAFEIPEIILNKLALPSSQTAISNIIQQDLMRVLSEIVVIKPNVWFSTRPPKIQYDLLRTQPTPPASFLKDLEAEAGKAWLAGAKSIKDHCFNDGADALPLWIKGKSWLESEERRARYTQETMQEIQKAQATLDTLAWRAKLPYCRGDTNSSGLVQYLGTRFLMDNHINIMVEELTKELESDSFVTSGAKLHNLGFLSEIQKFYSTHAAKATTKS</sequence>
<reference evidence="2" key="1">
    <citation type="submission" date="2020-11" db="EMBL/GenBank/DDBJ databases">
        <authorList>
            <consortium name="DOE Joint Genome Institute"/>
            <person name="Ahrendt S."/>
            <person name="Riley R."/>
            <person name="Andreopoulos W."/>
            <person name="Labutti K."/>
            <person name="Pangilinan J."/>
            <person name="Ruiz-Duenas F.J."/>
            <person name="Barrasa J.M."/>
            <person name="Sanchez-Garcia M."/>
            <person name="Camarero S."/>
            <person name="Miyauchi S."/>
            <person name="Serrano A."/>
            <person name="Linde D."/>
            <person name="Babiker R."/>
            <person name="Drula E."/>
            <person name="Ayuso-Fernandez I."/>
            <person name="Pacheco R."/>
            <person name="Padilla G."/>
            <person name="Ferreira P."/>
            <person name="Barriuso J."/>
            <person name="Kellner H."/>
            <person name="Castanera R."/>
            <person name="Alfaro M."/>
            <person name="Ramirez L."/>
            <person name="Pisabarro A.G."/>
            <person name="Kuo A."/>
            <person name="Tritt A."/>
            <person name="Lipzen A."/>
            <person name="He G."/>
            <person name="Yan M."/>
            <person name="Ng V."/>
            <person name="Cullen D."/>
            <person name="Martin F."/>
            <person name="Rosso M.-N."/>
            <person name="Henrissat B."/>
            <person name="Hibbett D."/>
            <person name="Martinez A.T."/>
            <person name="Grigoriev I.V."/>
        </authorList>
    </citation>
    <scope>NUCLEOTIDE SEQUENCE</scope>
    <source>
        <strain evidence="2">CBS 506.95</strain>
    </source>
</reference>
<protein>
    <submittedName>
        <fullName evidence="2">Uncharacterized protein</fullName>
    </submittedName>
</protein>
<accession>A0A9P6ECR6</accession>
<evidence type="ECO:0000313" key="2">
    <source>
        <dbReference type="EMBL" id="KAF9526716.1"/>
    </source>
</evidence>
<gene>
    <name evidence="2" type="ORF">CPB83DRAFT_837154</name>
</gene>
<proteinExistence type="predicted"/>
<evidence type="ECO:0000313" key="3">
    <source>
        <dbReference type="Proteomes" id="UP000807306"/>
    </source>
</evidence>
<feature type="region of interest" description="Disordered" evidence="1">
    <location>
        <begin position="129"/>
        <end position="155"/>
    </location>
</feature>
<evidence type="ECO:0000256" key="1">
    <source>
        <dbReference type="SAM" id="MobiDB-lite"/>
    </source>
</evidence>
<name>A0A9P6ECR6_9AGAR</name>